<gene>
    <name evidence="2" type="ORF">FEF65_10415</name>
</gene>
<keyword evidence="1" id="KW-0472">Membrane</keyword>
<dbReference type="EMBL" id="VBRY01000010">
    <property type="protein sequence ID" value="TLS66230.1"/>
    <property type="molecule type" value="Genomic_DNA"/>
</dbReference>
<comment type="caution">
    <text evidence="2">The sequence shown here is derived from an EMBL/GenBank/DDBJ whole genome shotgun (WGS) entry which is preliminary data.</text>
</comment>
<name>A0A5R9GJ04_9PROT</name>
<keyword evidence="1" id="KW-0812">Transmembrane</keyword>
<dbReference type="Proteomes" id="UP000306585">
    <property type="component" value="Unassembled WGS sequence"/>
</dbReference>
<protein>
    <submittedName>
        <fullName evidence="2">Uncharacterized protein</fullName>
    </submittedName>
</protein>
<reference evidence="2 3" key="1">
    <citation type="journal article" date="2019" name="Appl. Environ. Microbiol.">
        <title>Environmental Evidence and Genomic Insight of Iron-oxidizing Bacteria Preference Towards More Corrosion Resistant Stainless Steel at Higher Salinities.</title>
        <authorList>
            <person name="Garrison C.E."/>
            <person name="Price K.A."/>
            <person name="Field E.K."/>
        </authorList>
    </citation>
    <scope>NUCLEOTIDE SEQUENCE [LARGE SCALE GENOMIC DNA]</scope>
    <source>
        <strain evidence="2 3">P3</strain>
    </source>
</reference>
<keyword evidence="3" id="KW-1185">Reference proteome</keyword>
<evidence type="ECO:0000313" key="3">
    <source>
        <dbReference type="Proteomes" id="UP000306585"/>
    </source>
</evidence>
<accession>A0A5R9GJ04</accession>
<evidence type="ECO:0000256" key="1">
    <source>
        <dbReference type="SAM" id="Phobius"/>
    </source>
</evidence>
<evidence type="ECO:0000313" key="2">
    <source>
        <dbReference type="EMBL" id="TLS66230.1"/>
    </source>
</evidence>
<dbReference type="AlphaFoldDB" id="A0A5R9GJ04"/>
<proteinExistence type="predicted"/>
<sequence length="73" mass="8164">MTLSEKKSLYRSIFGVVLILIAFYLLTSVVFMCHENGLCIPLVGGTGFVLMLTGIKLVFSYLEYLEGQDPTRL</sequence>
<organism evidence="2 3">
    <name type="scientific">Mariprofundus erugo</name>
    <dbReference type="NCBI Taxonomy" id="2528639"/>
    <lineage>
        <taxon>Bacteria</taxon>
        <taxon>Pseudomonadati</taxon>
        <taxon>Pseudomonadota</taxon>
        <taxon>Candidatius Mariprofundia</taxon>
        <taxon>Mariprofundales</taxon>
        <taxon>Mariprofundaceae</taxon>
        <taxon>Mariprofundus</taxon>
    </lineage>
</organism>
<keyword evidence="1" id="KW-1133">Transmembrane helix</keyword>
<feature type="transmembrane region" description="Helical" evidence="1">
    <location>
        <begin position="12"/>
        <end position="32"/>
    </location>
</feature>
<feature type="transmembrane region" description="Helical" evidence="1">
    <location>
        <begin position="38"/>
        <end position="62"/>
    </location>
</feature>